<evidence type="ECO:0000256" key="2">
    <source>
        <dbReference type="ARBA" id="ARBA00022840"/>
    </source>
</evidence>
<dbReference type="CDD" id="cd05387">
    <property type="entry name" value="BY-kinase"/>
    <property type="match status" value="1"/>
</dbReference>
<feature type="compositionally biased region" description="Basic and acidic residues" evidence="3">
    <location>
        <begin position="249"/>
        <end position="266"/>
    </location>
</feature>
<keyword evidence="5" id="KW-0418">Kinase</keyword>
<feature type="region of interest" description="Disordered" evidence="3">
    <location>
        <begin position="245"/>
        <end position="285"/>
    </location>
</feature>
<dbReference type="SUPFAM" id="SSF52540">
    <property type="entry name" value="P-loop containing nucleoside triphosphate hydrolases"/>
    <property type="match status" value="1"/>
</dbReference>
<evidence type="ECO:0000259" key="4">
    <source>
        <dbReference type="Pfam" id="PF01656"/>
    </source>
</evidence>
<dbReference type="EC" id="2.7.10.2" evidence="5"/>
<dbReference type="EMBL" id="CP141615">
    <property type="protein sequence ID" value="WRP16956.1"/>
    <property type="molecule type" value="Genomic_DNA"/>
</dbReference>
<evidence type="ECO:0000256" key="1">
    <source>
        <dbReference type="ARBA" id="ARBA00022741"/>
    </source>
</evidence>
<dbReference type="Gene3D" id="3.40.50.300">
    <property type="entry name" value="P-loop containing nucleotide triphosphate hydrolases"/>
    <property type="match status" value="1"/>
</dbReference>
<evidence type="ECO:0000313" key="5">
    <source>
        <dbReference type="EMBL" id="WRP16956.1"/>
    </source>
</evidence>
<keyword evidence="1" id="KW-0547">Nucleotide-binding</keyword>
<feature type="domain" description="CobQ/CobB/MinD/ParA nucleotide binding" evidence="4">
    <location>
        <begin position="61"/>
        <end position="229"/>
    </location>
</feature>
<dbReference type="InterPro" id="IPR005702">
    <property type="entry name" value="Wzc-like_C"/>
</dbReference>
<sequence length="285" mass="30565">MKWPWRGRRAWEDGAGVPPLVVTSGAPSIAAEAFRNLRANLQYAALGGKLRTVVVTACGPDEGKTTIVANLGVAMAQAGARVLVVGADLRRPVLHRVFGRSHHVGLVSVLAGRLSLEEAVQRDLPGGVELLASGPIPPNPAELLASARLSELMEEMKARWDVVLFDSPPVVALSDGAILAARADGALLVVTMGQTPREMVAAARRQIEQVGGRILGVVVNKVRPQEAGQYYHYYYYYYDDGTRRSRSSGRADRSGHGLSEHTRDESSPVPTPARGAPSRPGRSRP</sequence>
<dbReference type="Pfam" id="PF01656">
    <property type="entry name" value="CbiA"/>
    <property type="match status" value="1"/>
</dbReference>
<protein>
    <submittedName>
        <fullName evidence="5">CpsD/CapB family tyrosine-protein kinase</fullName>
        <ecNumber evidence="5">2.7.10.2</ecNumber>
    </submittedName>
</protein>
<dbReference type="PANTHER" id="PTHR32309">
    <property type="entry name" value="TYROSINE-PROTEIN KINASE"/>
    <property type="match status" value="1"/>
</dbReference>
<dbReference type="Proteomes" id="UP001332192">
    <property type="component" value="Chromosome"/>
</dbReference>
<reference evidence="5 6" key="1">
    <citation type="journal article" date="2024" name="Front. Microbiol.">
        <title>Novel thermophilic genera Geochorda gen. nov. and Carboxydochorda gen. nov. from the deep terrestrial subsurface reveal the ecophysiological diversity in the class Limnochordia.</title>
        <authorList>
            <person name="Karnachuk O.V."/>
            <person name="Lukina A.P."/>
            <person name="Avakyan M.R."/>
            <person name="Kadnikov V.V."/>
            <person name="Begmatov S."/>
            <person name="Beletsky A.V."/>
            <person name="Vlasova K.G."/>
            <person name="Novikov A.A."/>
            <person name="Shcherbakova V.A."/>
            <person name="Mardanov A.V."/>
            <person name="Ravin N.V."/>
        </authorList>
    </citation>
    <scope>NUCLEOTIDE SEQUENCE [LARGE SCALE GENOMIC DNA]</scope>
    <source>
        <strain evidence="5 6">L945</strain>
    </source>
</reference>
<name>A0ABZ1BW98_9FIRM</name>
<keyword evidence="5" id="KW-0808">Transferase</keyword>
<dbReference type="RefSeq" id="WP_324716228.1">
    <property type="nucleotide sequence ID" value="NZ_CP141615.1"/>
</dbReference>
<dbReference type="InterPro" id="IPR050445">
    <property type="entry name" value="Bact_polysacc_biosynth/exp"/>
</dbReference>
<feature type="compositionally biased region" description="Low complexity" evidence="3">
    <location>
        <begin position="272"/>
        <end position="285"/>
    </location>
</feature>
<evidence type="ECO:0000313" key="6">
    <source>
        <dbReference type="Proteomes" id="UP001332192"/>
    </source>
</evidence>
<dbReference type="PANTHER" id="PTHR32309:SF13">
    <property type="entry name" value="FERRIC ENTEROBACTIN TRANSPORT PROTEIN FEPE"/>
    <property type="match status" value="1"/>
</dbReference>
<gene>
    <name evidence="5" type="ORF">U7230_12820</name>
</gene>
<keyword evidence="6" id="KW-1185">Reference proteome</keyword>
<dbReference type="InterPro" id="IPR027417">
    <property type="entry name" value="P-loop_NTPase"/>
</dbReference>
<keyword evidence="2" id="KW-0067">ATP-binding</keyword>
<dbReference type="GO" id="GO:0004715">
    <property type="term" value="F:non-membrane spanning protein tyrosine kinase activity"/>
    <property type="evidence" value="ECO:0007669"/>
    <property type="project" value="UniProtKB-EC"/>
</dbReference>
<organism evidence="5 6">
    <name type="scientific">Carboxydichorda subterranea</name>
    <dbReference type="NCBI Taxonomy" id="3109565"/>
    <lineage>
        <taxon>Bacteria</taxon>
        <taxon>Bacillati</taxon>
        <taxon>Bacillota</taxon>
        <taxon>Limnochordia</taxon>
        <taxon>Limnochordales</taxon>
        <taxon>Geochordaceae</taxon>
        <taxon>Carboxydichorda</taxon>
    </lineage>
</organism>
<dbReference type="InterPro" id="IPR002586">
    <property type="entry name" value="CobQ/CobB/MinD/ParA_Nub-bd_dom"/>
</dbReference>
<accession>A0ABZ1BW98</accession>
<proteinExistence type="predicted"/>
<dbReference type="NCBIfam" id="TIGR01007">
    <property type="entry name" value="eps_fam"/>
    <property type="match status" value="1"/>
</dbReference>
<evidence type="ECO:0000256" key="3">
    <source>
        <dbReference type="SAM" id="MobiDB-lite"/>
    </source>
</evidence>